<dbReference type="InterPro" id="IPR024535">
    <property type="entry name" value="RHGA/B-epi-like_pectate_lyase"/>
</dbReference>
<accession>A0ABV1KWF9</accession>
<feature type="domain" description="F5/8 type C" evidence="4">
    <location>
        <begin position="1116"/>
        <end position="1237"/>
    </location>
</feature>
<dbReference type="RefSeq" id="WP_232186725.1">
    <property type="nucleotide sequence ID" value="NZ_JAIOAP010000009.1"/>
</dbReference>
<gene>
    <name evidence="6" type="ORF">QJS35_18275</name>
</gene>
<dbReference type="Pfam" id="PF00754">
    <property type="entry name" value="F5_F8_type_C"/>
    <property type="match status" value="2"/>
</dbReference>
<dbReference type="SMART" id="SM00606">
    <property type="entry name" value="CBD_IV"/>
    <property type="match status" value="1"/>
</dbReference>
<feature type="domain" description="CBM6" evidence="5">
    <location>
        <begin position="43"/>
        <end position="189"/>
    </location>
</feature>
<evidence type="ECO:0000313" key="7">
    <source>
        <dbReference type="Proteomes" id="UP001493487"/>
    </source>
</evidence>
<dbReference type="Gene3D" id="2.60.120.260">
    <property type="entry name" value="Galactose-binding domain-like"/>
    <property type="match status" value="6"/>
</dbReference>
<dbReference type="Proteomes" id="UP001493487">
    <property type="component" value="Unassembled WGS sequence"/>
</dbReference>
<dbReference type="InterPro" id="IPR008979">
    <property type="entry name" value="Galactose-bd-like_sf"/>
</dbReference>
<evidence type="ECO:0000313" key="6">
    <source>
        <dbReference type="EMBL" id="MEQ4484347.1"/>
    </source>
</evidence>
<dbReference type="Gene3D" id="2.160.20.10">
    <property type="entry name" value="Single-stranded right-handed beta-helix, Pectin lyase-like"/>
    <property type="match status" value="2"/>
</dbReference>
<dbReference type="PROSITE" id="PS51175">
    <property type="entry name" value="CBM6"/>
    <property type="match status" value="1"/>
</dbReference>
<evidence type="ECO:0000256" key="3">
    <source>
        <dbReference type="SAM" id="SignalP"/>
    </source>
</evidence>
<evidence type="ECO:0000259" key="4">
    <source>
        <dbReference type="PROSITE" id="PS50022"/>
    </source>
</evidence>
<dbReference type="Pfam" id="PF22633">
    <property type="entry name" value="F5_F8_type_C_2"/>
    <property type="match status" value="3"/>
</dbReference>
<reference evidence="6 7" key="1">
    <citation type="journal article" date="2023" name="Genome Announc.">
        <title>Pan-Genome Analyses of the Genus Cohnella and Proposal of the Novel Species Cohnella silvisoli sp. nov., Isolated from Forest Soil.</title>
        <authorList>
            <person name="Wang C."/>
            <person name="Mao L."/>
            <person name="Bao G."/>
            <person name="Zhu H."/>
        </authorList>
    </citation>
    <scope>NUCLEOTIDE SEQUENCE [LARGE SCALE GENOMIC DNA]</scope>
    <source>
        <strain evidence="6 7">NL03-T5-1</strain>
    </source>
</reference>
<dbReference type="PANTHER" id="PTHR45713">
    <property type="entry name" value="FTP DOMAIN-CONTAINING PROTEIN"/>
    <property type="match status" value="1"/>
</dbReference>
<dbReference type="InterPro" id="IPR005084">
    <property type="entry name" value="CBM6"/>
</dbReference>
<proteinExistence type="predicted"/>
<keyword evidence="1 3" id="KW-0732">Signal</keyword>
<feature type="signal peptide" evidence="3">
    <location>
        <begin position="1"/>
        <end position="22"/>
    </location>
</feature>
<feature type="domain" description="F5/8 type C" evidence="4">
    <location>
        <begin position="962"/>
        <end position="1109"/>
    </location>
</feature>
<name>A0ABV1KWF9_9BACL</name>
<feature type="domain" description="F5/8 type C" evidence="4">
    <location>
        <begin position="1399"/>
        <end position="1535"/>
    </location>
</feature>
<keyword evidence="7" id="KW-1185">Reference proteome</keyword>
<dbReference type="InterPro" id="IPR006584">
    <property type="entry name" value="Cellulose-bd_IV"/>
</dbReference>
<dbReference type="InterPro" id="IPR011050">
    <property type="entry name" value="Pectin_lyase_fold/virulence"/>
</dbReference>
<dbReference type="Pfam" id="PF12708">
    <property type="entry name" value="Pect-lyase_RHGA_epim"/>
    <property type="match status" value="2"/>
</dbReference>
<evidence type="ECO:0000256" key="1">
    <source>
        <dbReference type="ARBA" id="ARBA00022729"/>
    </source>
</evidence>
<dbReference type="SMART" id="SM00231">
    <property type="entry name" value="FA58C"/>
    <property type="match status" value="2"/>
</dbReference>
<protein>
    <submittedName>
        <fullName evidence="6">Discoidin domain-containing protein</fullName>
    </submittedName>
</protein>
<feature type="region of interest" description="Disordered" evidence="2">
    <location>
        <begin position="1266"/>
        <end position="1286"/>
    </location>
</feature>
<dbReference type="PANTHER" id="PTHR45713:SF6">
    <property type="entry name" value="F5_8 TYPE C DOMAIN-CONTAINING PROTEIN"/>
    <property type="match status" value="1"/>
</dbReference>
<comment type="caution">
    <text evidence="6">The sequence shown here is derived from an EMBL/GenBank/DDBJ whole genome shotgun (WGS) entry which is preliminary data.</text>
</comment>
<dbReference type="EMBL" id="JASKHM010000010">
    <property type="protein sequence ID" value="MEQ4484347.1"/>
    <property type="molecule type" value="Genomic_DNA"/>
</dbReference>
<dbReference type="SUPFAM" id="SSF51126">
    <property type="entry name" value="Pectin lyase-like"/>
    <property type="match status" value="2"/>
</dbReference>
<dbReference type="InterPro" id="IPR012334">
    <property type="entry name" value="Pectin_lyas_fold"/>
</dbReference>
<evidence type="ECO:0000256" key="2">
    <source>
        <dbReference type="SAM" id="MobiDB-lite"/>
    </source>
</evidence>
<dbReference type="InterPro" id="IPR000421">
    <property type="entry name" value="FA58C"/>
</dbReference>
<dbReference type="CDD" id="cd04080">
    <property type="entry name" value="CBM6_cellulase-like"/>
    <property type="match status" value="1"/>
</dbReference>
<organism evidence="6 7">
    <name type="scientific">Cohnella silvisoli</name>
    <dbReference type="NCBI Taxonomy" id="2873699"/>
    <lineage>
        <taxon>Bacteria</taxon>
        <taxon>Bacillati</taxon>
        <taxon>Bacillota</taxon>
        <taxon>Bacilli</taxon>
        <taxon>Bacillales</taxon>
        <taxon>Paenibacillaceae</taxon>
        <taxon>Cohnella</taxon>
    </lineage>
</organism>
<feature type="chain" id="PRO_5047261489" evidence="3">
    <location>
        <begin position="23"/>
        <end position="1538"/>
    </location>
</feature>
<feature type="domain" description="F5/8 type C" evidence="4">
    <location>
        <begin position="826"/>
        <end position="953"/>
    </location>
</feature>
<dbReference type="SUPFAM" id="SSF49785">
    <property type="entry name" value="Galactose-binding domain-like"/>
    <property type="match status" value="6"/>
</dbReference>
<dbReference type="InterPro" id="IPR051941">
    <property type="entry name" value="BG_Antigen-Binding_Lectin"/>
</dbReference>
<sequence>MIKKGITSLLLLIVIASGLALFAPKAEAVGDGSVFNGPHTIPGRVEAEDFNSGASQTAYYDKSSGNGGNNTTYRTGTDVDISTSGSDTYVTNIEFEEWLKYTVNVPTAGWYKFTFRASNNLSVNQSIMVHTDNFIHGDFLVTPTGGATTFATFNGPQAVYLSSGNHAIFIGLRSGNGSTNFNFDLFDITSVSAPSWQDPAIVTTSVTTEDVVVATVNAKNAPYNAAGNGTTDDTAAIQNALNDAFQMGGGIVFLPAGHYRVNGTLNVPPGITLRGEWKSPDNGGGLGEGTVLKVYSGKDNAGGTAFMTLNNISAARDLSFWYPEQEYDNVHAYPPTIAVTRYNNVVSAFNLTFYNAYKAITFGVIGSGSGYFLEDIYATCLNTCITIDQSWEYSVIHNVKINNEIWSGSALAGAPATTPPKATLLAYTTANAVGIDVIKSDGFSAYKIDISDVKKGMIFYDSSQFPAYGFIGKINATTIEKKPGGGLKIVNMDQIPETKRLNYTNPPNRKPASTTNFFNVKKSPYNAKGDGLTDDTTAIQSALDAANTAGGGTVFLPAGNYKITGGLTVWAGVELRGVHDARHFLDSIDGTLISAYVAAGNENGTPLIQIKQNAGIRGFSIRYPNSEPESILVYPWTAQVQGTNSWIKDIRLENSWNGFDLGSYDTTGHVVSGIWANAMNKGIYVGGGSNEGWLENVGFSYAAWGKHGDNGSWTYNQPLVRDRVYRYLHAFTLGDVKNEQMLNPFSFVALYGQRYVKQNGNEPQDILMFNALLDTNGDALFSFEAGDRIDVMGVNTVNTVYYAYGTQTFNGTANIYGGVKFVMNGPSVAELHAPNQSIYRLTSADSYNQDYEKPLYAVDGYASSKWVAVGSTPHWMIVDLNKATTIGRWVVKHANYIGGGQQSLNTRDFKLQYASSVIGPWTDTDTVTGNAFDMTDRMFSSATARYWRLYITSPEQGSGTVARIHELELYAVPTNLSLGKTATAISSFNGDTPNRAIDGNPASKWVATSGAPYWLMVDLGSTKTIRRWIVQHEGAYGGDNTYNTKSFKLQVGDSTGTTFTDVDEVIGNRDNRTDRLVNVTGRYFRLWITSPSQTNDTMARIKEFELYDAGGQIQLYSEQDIANVTNLAINKTTNASGMIDANTTPTNGVDGLLTNRWSSTVPTPHWLSVDLEGKFRVQSWVVKHAGAGGESTTLNAKDYKLQLSKDGVEWIDGDAVMGNTANSPNRNVSLFARYARLLLTVPEQGSGTTARVYEFELNGKAMSNLTPTATASADGATETDPPSRAIDGDLSSKWAVSGSAPHWLQLDLGSVRYIGRYVVKHAGIANLSDLSWNTRNFKFQGSLDGTNWFDVDEVNSNAEIVTDRDVTAVARYVRLYITAPEQGSGTAARIQEFEVYGLTATNIASGGTANASSSSGGDTPDRAIDGKTASKWATTSGTGSWLNVDLGKPHTIGRWVVKHAGAGGESATYNTKDFKLQVSVDNVNWRDVDYVYDNSFNVTDRQVEAQARYARLYIMTPEQGSGTAARIVEFEVYGVTAP</sequence>
<evidence type="ECO:0000259" key="5">
    <source>
        <dbReference type="PROSITE" id="PS51175"/>
    </source>
</evidence>
<feature type="domain" description="F5/8 type C" evidence="4">
    <location>
        <begin position="1250"/>
        <end position="1398"/>
    </location>
</feature>
<dbReference type="PROSITE" id="PS50022">
    <property type="entry name" value="FA58C_3"/>
    <property type="match status" value="5"/>
</dbReference>